<protein>
    <submittedName>
        <fullName evidence="3">Secreted protein</fullName>
    </submittedName>
</protein>
<accession>A0A0R3WTX7</accession>
<dbReference type="AlphaFoldDB" id="A0A0R3WTX7"/>
<proteinExistence type="predicted"/>
<name>A0A0R3WTX7_HYDTA</name>
<dbReference type="Proteomes" id="UP000274429">
    <property type="component" value="Unassembled WGS sequence"/>
</dbReference>
<reference evidence="3" key="1">
    <citation type="submission" date="2017-02" db="UniProtKB">
        <authorList>
            <consortium name="WormBaseParasite"/>
        </authorList>
    </citation>
    <scope>IDENTIFICATION</scope>
</reference>
<evidence type="ECO:0000313" key="3">
    <source>
        <dbReference type="WBParaSite" id="TTAC_0000421701-mRNA-1"/>
    </source>
</evidence>
<dbReference type="WBParaSite" id="TTAC_0000421701-mRNA-1">
    <property type="protein sequence ID" value="TTAC_0000421701-mRNA-1"/>
    <property type="gene ID" value="TTAC_0000421701"/>
</dbReference>
<gene>
    <name evidence="1" type="ORF">TTAC_LOCUS4202</name>
</gene>
<organism evidence="3">
    <name type="scientific">Hydatigena taeniaeformis</name>
    <name type="common">Feline tapeworm</name>
    <name type="synonym">Taenia taeniaeformis</name>
    <dbReference type="NCBI Taxonomy" id="6205"/>
    <lineage>
        <taxon>Eukaryota</taxon>
        <taxon>Metazoa</taxon>
        <taxon>Spiralia</taxon>
        <taxon>Lophotrochozoa</taxon>
        <taxon>Platyhelminthes</taxon>
        <taxon>Cestoda</taxon>
        <taxon>Eucestoda</taxon>
        <taxon>Cyclophyllidea</taxon>
        <taxon>Taeniidae</taxon>
        <taxon>Hydatigera</taxon>
    </lineage>
</organism>
<dbReference type="EMBL" id="UYWX01003894">
    <property type="protein sequence ID" value="VDM24413.1"/>
    <property type="molecule type" value="Genomic_DNA"/>
</dbReference>
<evidence type="ECO:0000313" key="1">
    <source>
        <dbReference type="EMBL" id="VDM24413.1"/>
    </source>
</evidence>
<evidence type="ECO:0000313" key="2">
    <source>
        <dbReference type="Proteomes" id="UP000274429"/>
    </source>
</evidence>
<reference evidence="1 2" key="2">
    <citation type="submission" date="2018-11" db="EMBL/GenBank/DDBJ databases">
        <authorList>
            <consortium name="Pathogen Informatics"/>
        </authorList>
    </citation>
    <scope>NUCLEOTIDE SEQUENCE [LARGE SCALE GENOMIC DNA]</scope>
</reference>
<keyword evidence="2" id="KW-1185">Reference proteome</keyword>
<sequence length="128" mass="14540">MCMYQRVRTKNCKCVNRRHDNFTAPARLSKLNAIKHLSHCPIYLLYEVERHNRMKAATHCMSLRLVIRHSDMPSQAELLPPTLAAACSVTRGTNLRHLNWLLPTKCFSVLASAGKGAEMCENCEFHCG</sequence>